<feature type="compositionally biased region" description="Basic and acidic residues" evidence="1">
    <location>
        <begin position="102"/>
        <end position="112"/>
    </location>
</feature>
<dbReference type="GO" id="GO:0007229">
    <property type="term" value="P:integrin-mediated signaling pathway"/>
    <property type="evidence" value="ECO:0007669"/>
    <property type="project" value="InterPro"/>
</dbReference>
<accession>A0A8C6KV09</accession>
<dbReference type="GO" id="GO:0072659">
    <property type="term" value="P:protein localization to plasma membrane"/>
    <property type="evidence" value="ECO:0007669"/>
    <property type="project" value="TreeGrafter"/>
</dbReference>
<sequence>MEEDRAIDFKALRAKFQDEGLQGRSKCSRPAVAEKPKHVPPSGGHCSAVLCGINMAVESNTPVVPRVFFRDRLRASGDKRPTSVPPQPLQTSPSFELANGDRTTRPSLKDRNMPLVLPVPSVKEQRLGAPSEKELKLELESGKEAPTHDISEKKAMLLPFKSVQAPQVGGEDGEDLTDADLTNRPLSAPGELLSTEKQTEDGVSLQSDQSASEHPLSSPEISIASSSESHADSDNRITSTLEKAMKTFSRGQMFISTKTKTLLSPDFTYRDKIFLSPRKSPEGLTSPPLGLSHLACISARPFFKTSSSSRKSAFDKQLVRDKADGPSVKSAGRNPSCVPLKKPLLDLQKLGPAPAKPPRPPVVDLTCYHTLTVKNGSPGETWRKKERLEGPPASNPVLDAPEFPDFENVEVDAAAGDAVDISALELGALDRVGAETHAEFEVTEPALSVCDPAESSKSSIVHGLNLGSPHIIPLDPASFPEPINLFEFPELPLTKQQSHSQEAAVDSYEAYLGVAEKSSFLEEPELRSQTTSNDESRTQPSDHQQDSYYETSDVYEDVGGINRLVSGQISTKRKSKLKNPYADSRPKKEGVYVNKWPRHPWINTSLEHPAHLAHREHLSPSTADHKEQRKREKQRMERERKEQKEREKKENEMKKKFKVRKVVASFW</sequence>
<reference evidence="2" key="2">
    <citation type="submission" date="2025-08" db="UniProtKB">
        <authorList>
            <consortium name="Ensembl"/>
        </authorList>
    </citation>
    <scope>IDENTIFICATION</scope>
</reference>
<dbReference type="PANTHER" id="PTHR16830">
    <property type="entry name" value="SH2 CONTAINING ADAPTOR PRAM-1 RELATED"/>
    <property type="match status" value="1"/>
</dbReference>
<evidence type="ECO:0000256" key="1">
    <source>
        <dbReference type="SAM" id="MobiDB-lite"/>
    </source>
</evidence>
<name>A0A8C6KV09_NOTFU</name>
<proteinExistence type="predicted"/>
<reference evidence="2" key="1">
    <citation type="submission" date="2014-08" db="EMBL/GenBank/DDBJ databases">
        <authorList>
            <person name="Senf B."/>
            <person name="Petzold A."/>
            <person name="Downie B.R."/>
            <person name="Koch P."/>
            <person name="Platzer M."/>
        </authorList>
    </citation>
    <scope>NUCLEOTIDE SEQUENCE [LARGE SCALE GENOMIC DNA]</scope>
    <source>
        <strain evidence="2">GRZ</strain>
    </source>
</reference>
<organism evidence="2 3">
    <name type="scientific">Nothobranchius furzeri</name>
    <name type="common">Turquoise killifish</name>
    <dbReference type="NCBI Taxonomy" id="105023"/>
    <lineage>
        <taxon>Eukaryota</taxon>
        <taxon>Metazoa</taxon>
        <taxon>Chordata</taxon>
        <taxon>Craniata</taxon>
        <taxon>Vertebrata</taxon>
        <taxon>Euteleostomi</taxon>
        <taxon>Actinopterygii</taxon>
        <taxon>Neopterygii</taxon>
        <taxon>Teleostei</taxon>
        <taxon>Neoteleostei</taxon>
        <taxon>Acanthomorphata</taxon>
        <taxon>Ovalentaria</taxon>
        <taxon>Atherinomorphae</taxon>
        <taxon>Cyprinodontiformes</taxon>
        <taxon>Nothobranchiidae</taxon>
        <taxon>Nothobranchius</taxon>
    </lineage>
</organism>
<feature type="region of interest" description="Disordered" evidence="1">
    <location>
        <begin position="612"/>
        <end position="655"/>
    </location>
</feature>
<feature type="compositionally biased region" description="Polar residues" evidence="1">
    <location>
        <begin position="527"/>
        <end position="549"/>
    </location>
</feature>
<feature type="region of interest" description="Disordered" evidence="1">
    <location>
        <begin position="521"/>
        <end position="549"/>
    </location>
</feature>
<dbReference type="InterPro" id="IPR043443">
    <property type="entry name" value="FYB1/2-like"/>
</dbReference>
<dbReference type="PANTHER" id="PTHR16830:SF20">
    <property type="entry name" value="SI:CH211-188C16.1-RELATED"/>
    <property type="match status" value="1"/>
</dbReference>
<feature type="region of interest" description="Disordered" evidence="1">
    <location>
        <begin position="165"/>
        <end position="235"/>
    </location>
</feature>
<feature type="region of interest" description="Disordered" evidence="1">
    <location>
        <begin position="313"/>
        <end position="340"/>
    </location>
</feature>
<feature type="compositionally biased region" description="Basic and acidic residues" evidence="1">
    <location>
        <begin position="123"/>
        <end position="132"/>
    </location>
</feature>
<protein>
    <submittedName>
        <fullName evidence="2">Uncharacterized protein</fullName>
    </submittedName>
</protein>
<dbReference type="GO" id="GO:0050852">
    <property type="term" value="P:T cell receptor signaling pathway"/>
    <property type="evidence" value="ECO:0007669"/>
    <property type="project" value="TreeGrafter"/>
</dbReference>
<feature type="region of interest" description="Disordered" evidence="1">
    <location>
        <begin position="76"/>
        <end position="132"/>
    </location>
</feature>
<reference evidence="2" key="3">
    <citation type="submission" date="2025-09" db="UniProtKB">
        <authorList>
            <consortium name="Ensembl"/>
        </authorList>
    </citation>
    <scope>IDENTIFICATION</scope>
</reference>
<dbReference type="Ensembl" id="ENSNFUT00015011911.1">
    <property type="protein sequence ID" value="ENSNFUP00015011340.1"/>
    <property type="gene ID" value="ENSNFUG00015005587.1"/>
</dbReference>
<feature type="region of interest" description="Disordered" evidence="1">
    <location>
        <begin position="376"/>
        <end position="402"/>
    </location>
</feature>
<evidence type="ECO:0000313" key="2">
    <source>
        <dbReference type="Ensembl" id="ENSNFUP00015011340.1"/>
    </source>
</evidence>
<dbReference type="GeneTree" id="ENSGT00940000175752"/>
<feature type="compositionally biased region" description="Basic and acidic residues" evidence="1">
    <location>
        <begin position="612"/>
        <end position="654"/>
    </location>
</feature>
<feature type="region of interest" description="Disordered" evidence="1">
    <location>
        <begin position="19"/>
        <end position="43"/>
    </location>
</feature>
<evidence type="ECO:0000313" key="3">
    <source>
        <dbReference type="Proteomes" id="UP000694548"/>
    </source>
</evidence>
<feature type="compositionally biased region" description="Low complexity" evidence="1">
    <location>
        <begin position="217"/>
        <end position="228"/>
    </location>
</feature>
<dbReference type="AlphaFoldDB" id="A0A8C6KV09"/>
<dbReference type="Proteomes" id="UP000694548">
    <property type="component" value="Chromosome sgr09"/>
</dbReference>
<dbReference type="GO" id="GO:0005886">
    <property type="term" value="C:plasma membrane"/>
    <property type="evidence" value="ECO:0007669"/>
    <property type="project" value="InterPro"/>
</dbReference>
<feature type="compositionally biased region" description="Basic and acidic residues" evidence="1">
    <location>
        <begin position="313"/>
        <end position="324"/>
    </location>
</feature>
<keyword evidence="3" id="KW-1185">Reference proteome</keyword>